<comment type="caution">
    <text evidence="3">The sequence shown here is derived from an EMBL/GenBank/DDBJ whole genome shotgun (WGS) entry which is preliminary data.</text>
</comment>
<feature type="domain" description="Single-stranded DNA binding protein Ssb-like OB fold" evidence="2">
    <location>
        <begin position="116"/>
        <end position="150"/>
    </location>
</feature>
<dbReference type="Pfam" id="PF21473">
    <property type="entry name" value="OB_Ssb-like"/>
    <property type="match status" value="1"/>
</dbReference>
<organism evidence="3 4">
    <name type="scientific">Reticulomyxa filosa</name>
    <dbReference type="NCBI Taxonomy" id="46433"/>
    <lineage>
        <taxon>Eukaryota</taxon>
        <taxon>Sar</taxon>
        <taxon>Rhizaria</taxon>
        <taxon>Retaria</taxon>
        <taxon>Foraminifera</taxon>
        <taxon>Monothalamids</taxon>
        <taxon>Reticulomyxidae</taxon>
        <taxon>Reticulomyxa</taxon>
    </lineage>
</organism>
<reference evidence="3 4" key="1">
    <citation type="journal article" date="2013" name="Curr. Biol.">
        <title>The Genome of the Foraminiferan Reticulomyxa filosa.</title>
        <authorList>
            <person name="Glockner G."/>
            <person name="Hulsmann N."/>
            <person name="Schleicher M."/>
            <person name="Noegel A.A."/>
            <person name="Eichinger L."/>
            <person name="Gallinger C."/>
            <person name="Pawlowski J."/>
            <person name="Sierra R."/>
            <person name="Euteneuer U."/>
            <person name="Pillet L."/>
            <person name="Moustafa A."/>
            <person name="Platzer M."/>
            <person name="Groth M."/>
            <person name="Szafranski K."/>
            <person name="Schliwa M."/>
        </authorList>
    </citation>
    <scope>NUCLEOTIDE SEQUENCE [LARGE SCALE GENOMIC DNA]</scope>
</reference>
<dbReference type="Gene3D" id="2.40.50.140">
    <property type="entry name" value="Nucleic acid-binding proteins"/>
    <property type="match status" value="1"/>
</dbReference>
<keyword evidence="4" id="KW-1185">Reference proteome</keyword>
<accession>X6LT73</accession>
<dbReference type="PANTHER" id="PTHR31472:SF5">
    <property type="entry name" value="OS05G0244600 PROTEIN"/>
    <property type="match status" value="1"/>
</dbReference>
<dbReference type="InterPro" id="IPR048970">
    <property type="entry name" value="OB_Ssb-like"/>
</dbReference>
<keyword evidence="1" id="KW-0812">Transmembrane</keyword>
<proteinExistence type="predicted"/>
<name>X6LT73_RETFI</name>
<sequence>MTKRKENKKKVLEVREKLNRRNLDGSVLRVNEATIGDETGIITMSVRCYVSVNVFIFLVTEISENLYPKKKCSRTYAFFSPPKKITDLTSIVVFVSKISMYMQNCMYIRIYLSPLVDEIKPGETYVFRNAKVEMYRNFMRLAVDRWGLIELSNQKIESVDQKKNLSQIEYELVRPDRENKRNNERMGYPRANNRNQYHEEEGRVGLPLVVAWYWVFCFSFLLLNLFQVLCLQNKKQHNLNY</sequence>
<dbReference type="AlphaFoldDB" id="X6LT73"/>
<dbReference type="InterPro" id="IPR012340">
    <property type="entry name" value="NA-bd_OB-fold"/>
</dbReference>
<feature type="transmembrane region" description="Helical" evidence="1">
    <location>
        <begin position="204"/>
        <end position="226"/>
    </location>
</feature>
<dbReference type="PANTHER" id="PTHR31472">
    <property type="entry name" value="OS05G0244600 PROTEIN"/>
    <property type="match status" value="1"/>
</dbReference>
<evidence type="ECO:0000313" key="4">
    <source>
        <dbReference type="Proteomes" id="UP000023152"/>
    </source>
</evidence>
<dbReference type="OrthoDB" id="2274046at2759"/>
<keyword evidence="1" id="KW-0472">Membrane</keyword>
<evidence type="ECO:0000313" key="3">
    <source>
        <dbReference type="EMBL" id="ETO04307.1"/>
    </source>
</evidence>
<evidence type="ECO:0000256" key="1">
    <source>
        <dbReference type="SAM" id="Phobius"/>
    </source>
</evidence>
<dbReference type="Proteomes" id="UP000023152">
    <property type="component" value="Unassembled WGS sequence"/>
</dbReference>
<gene>
    <name evidence="3" type="ORF">RFI_33090</name>
</gene>
<protein>
    <submittedName>
        <fullName evidence="3">OB-fold nucleic acid binding domain containing protein</fullName>
    </submittedName>
</protein>
<evidence type="ECO:0000259" key="2">
    <source>
        <dbReference type="Pfam" id="PF21473"/>
    </source>
</evidence>
<keyword evidence="1" id="KW-1133">Transmembrane helix</keyword>
<dbReference type="EMBL" id="ASPP01029536">
    <property type="protein sequence ID" value="ETO04307.1"/>
    <property type="molecule type" value="Genomic_DNA"/>
</dbReference>
<dbReference type="SUPFAM" id="SSF50249">
    <property type="entry name" value="Nucleic acid-binding proteins"/>
    <property type="match status" value="1"/>
</dbReference>